<feature type="compositionally biased region" description="Low complexity" evidence="1">
    <location>
        <begin position="73"/>
        <end position="91"/>
    </location>
</feature>
<feature type="region of interest" description="Disordered" evidence="1">
    <location>
        <begin position="448"/>
        <end position="489"/>
    </location>
</feature>
<feature type="region of interest" description="Disordered" evidence="1">
    <location>
        <begin position="158"/>
        <end position="177"/>
    </location>
</feature>
<accession>A0ABR4EHR4</accession>
<sequence length="961" mass="104799">MAAANVVARPPLPAAANQQHKPRVSGSWDDLLRNKGQDKMQQARARAAQSNDSNTSRRPYSSGVDWRPTSIHNNNNNNANQQQAPQQQQQPLRARMELHHPDQRSSQAFAAHVAALNGNSFSSPLSKELTLGPEFDAGSPDYGIMPPEINHYSLNNNKNRRSQTYPLPQQPQMQLPQRPGMYARPRRLSGGGGSGGMTAPRPGSFHSFDGTVDSQGRMRANSWGGMPVIEEAHAFTTFPPAHYNPSSQQLAYRSSAPMWQRRPEPIKQARKPGPDELFKKLPVEVLRLVLEYVRAQHLDDRSSGGNSCATCWMRDCCAVALCNRRLLAVAREALYSDIQLVGKDGAQMAKRNKGLQAPRLVLLRRTLRANRSLGAVVRSLKVPALPDGAPVEATKYHDIVGSVVMACPNLERLDGFYLSYRHGSENHFLHALETRRRLKEMTWVIEATPEGPSSAESGRAGKKTSQSRKRQSRWGSAPPAATNDSTPDLQQQLAAAQASRFVMRHDSWKELTHLTIHCLPGAGISPDGGTVGAILALLPGIDSLYLSHLPASSFNDESLLRLPRALKKLGIAHCAGVTTAGLAAFATRSRAASSLEALTLIHQGIDSVDALVRILAKLDDLTTLNIVQAMAPAVGDDTFLFMPYVASRSLRKLHWDIQESGNATTRADDILSRSIAAGGFPQLRSVRVPNDPDGLFQALCKPKERADLPGDRYRNSGLVSQATTSNTNYSKSTTNLANIDDPSARSSSDTKDSGKELRLLPTREYGSDLHAARLAAQGRLEAARRFPRFEANVVDEVGEVVSSEGLAGFIGDAASRIQYCLVPDEGATDSRGGLAVMDDLLGDGGEDLLRKGDISSNAGGGFGTGIAPCCVVPGQQQESAPTRGRLIKRDSGGKSSKEKEKEKEREREKEREAEDPGRAREGCTGRWNSYNAEGLVDKKSASGDRWWHIERGRWRGRVELS</sequence>
<evidence type="ECO:0000313" key="2">
    <source>
        <dbReference type="EMBL" id="KAL2281984.1"/>
    </source>
</evidence>
<feature type="compositionally biased region" description="Low complexity" evidence="1">
    <location>
        <begin position="723"/>
        <end position="735"/>
    </location>
</feature>
<evidence type="ECO:0008006" key="4">
    <source>
        <dbReference type="Google" id="ProtNLM"/>
    </source>
</evidence>
<feature type="region of interest" description="Disordered" evidence="1">
    <location>
        <begin position="707"/>
        <end position="757"/>
    </location>
</feature>
<feature type="compositionally biased region" description="Polar residues" evidence="1">
    <location>
        <begin position="48"/>
        <end position="59"/>
    </location>
</feature>
<evidence type="ECO:0000256" key="1">
    <source>
        <dbReference type="SAM" id="MobiDB-lite"/>
    </source>
</evidence>
<feature type="compositionally biased region" description="Basic and acidic residues" evidence="1">
    <location>
        <begin position="887"/>
        <end position="923"/>
    </location>
</feature>
<feature type="compositionally biased region" description="Basic and acidic residues" evidence="1">
    <location>
        <begin position="94"/>
        <end position="103"/>
    </location>
</feature>
<comment type="caution">
    <text evidence="2">The sequence shown here is derived from an EMBL/GenBank/DDBJ whole genome shotgun (WGS) entry which is preliminary data.</text>
</comment>
<proteinExistence type="predicted"/>
<gene>
    <name evidence="2" type="ORF">FJTKL_11242</name>
</gene>
<name>A0ABR4EHR4_9PEZI</name>
<feature type="region of interest" description="Disordered" evidence="1">
    <location>
        <begin position="1"/>
        <end position="104"/>
    </location>
</feature>
<dbReference type="SUPFAM" id="SSF52047">
    <property type="entry name" value="RNI-like"/>
    <property type="match status" value="1"/>
</dbReference>
<evidence type="ECO:0000313" key="3">
    <source>
        <dbReference type="Proteomes" id="UP001600888"/>
    </source>
</evidence>
<organism evidence="2 3">
    <name type="scientific">Diaporthe vaccinii</name>
    <dbReference type="NCBI Taxonomy" id="105482"/>
    <lineage>
        <taxon>Eukaryota</taxon>
        <taxon>Fungi</taxon>
        <taxon>Dikarya</taxon>
        <taxon>Ascomycota</taxon>
        <taxon>Pezizomycotina</taxon>
        <taxon>Sordariomycetes</taxon>
        <taxon>Sordariomycetidae</taxon>
        <taxon>Diaporthales</taxon>
        <taxon>Diaporthaceae</taxon>
        <taxon>Diaporthe</taxon>
        <taxon>Diaporthe eres species complex</taxon>
    </lineage>
</organism>
<dbReference type="InterPro" id="IPR032675">
    <property type="entry name" value="LRR_dom_sf"/>
</dbReference>
<feature type="compositionally biased region" description="Low complexity" evidence="1">
    <location>
        <begin position="166"/>
        <end position="177"/>
    </location>
</feature>
<feature type="compositionally biased region" description="Basic and acidic residues" evidence="1">
    <location>
        <begin position="748"/>
        <end position="757"/>
    </location>
</feature>
<protein>
    <recommendedName>
        <fullName evidence="4">F-box domain-containing protein</fullName>
    </recommendedName>
</protein>
<feature type="region of interest" description="Disordered" evidence="1">
    <location>
        <begin position="875"/>
        <end position="926"/>
    </location>
</feature>
<feature type="compositionally biased region" description="Basic residues" evidence="1">
    <location>
        <begin position="460"/>
        <end position="472"/>
    </location>
</feature>
<dbReference type="Gene3D" id="3.80.10.10">
    <property type="entry name" value="Ribonuclease Inhibitor"/>
    <property type="match status" value="1"/>
</dbReference>
<reference evidence="2 3" key="1">
    <citation type="submission" date="2024-03" db="EMBL/GenBank/DDBJ databases">
        <title>A high-quality draft genome sequence of Diaporthe vaccinii, a causative agent of upright dieback and viscid rot disease in cranberry plants.</title>
        <authorList>
            <person name="Sarrasin M."/>
            <person name="Lang B.F."/>
            <person name="Burger G."/>
        </authorList>
    </citation>
    <scope>NUCLEOTIDE SEQUENCE [LARGE SCALE GENOMIC DNA]</scope>
    <source>
        <strain evidence="2 3">IS7</strain>
    </source>
</reference>
<dbReference type="EMBL" id="JBAWTH010000053">
    <property type="protein sequence ID" value="KAL2281984.1"/>
    <property type="molecule type" value="Genomic_DNA"/>
</dbReference>
<dbReference type="Proteomes" id="UP001600888">
    <property type="component" value="Unassembled WGS sequence"/>
</dbReference>
<keyword evidence="3" id="KW-1185">Reference proteome</keyword>